<evidence type="ECO:0000256" key="5">
    <source>
        <dbReference type="PIRSR" id="PIRSR607724-2"/>
    </source>
</evidence>
<organism evidence="8 10">
    <name type="scientific">Rotaria magnacalcarata</name>
    <dbReference type="NCBI Taxonomy" id="392030"/>
    <lineage>
        <taxon>Eukaryota</taxon>
        <taxon>Metazoa</taxon>
        <taxon>Spiralia</taxon>
        <taxon>Gnathifera</taxon>
        <taxon>Rotifera</taxon>
        <taxon>Eurotatoria</taxon>
        <taxon>Bdelloidea</taxon>
        <taxon>Philodinida</taxon>
        <taxon>Philodinidae</taxon>
        <taxon>Rotaria</taxon>
    </lineage>
</organism>
<sequence length="533" mass="61372">MANEDFQMDMASDEIFHGVPLTDIPTLFQTPPVLSDMQDLDDRGHTFMIKPFKYDASNPNLDPEPIHGMGNYHDIWDDEHVRMPCSPLHLTNDRTPRWPIIQSALAELKQKCDEKIATVNDIKIAIDKSNGTNFEIGSLQQVLNQDYSDDQRAYFMSFTLPKMVSFALEVGNICSQPPPLLNIKTNRTVTMSQRQAASLLACGFFCIFPHQFNRKIDNKYHGYQSFNFNHLFRRGSACQPEKLKCILHYFKRVSEDMPKGVFSFRRFSLPDEWIPKWKESQAPLCKIHIRTDRSIEEMHGLLQVDFANEYIGGGVMREGITQEEIRFTVCPEMLISILVCEVMLSHECILLIGCEQFTTYSGYADTFKFKDNFIDTTPKESWGRKLCHVVAMDAIEFKDPATQYTFENMRRELIKAYTCFRIPKSMEKCMFGVATGNWGCGAFNGDLQLKAIIQLMAASEVGRPLVYITWHDQTLLESFWIVYDYLANQQATVKDLCIYLQLYSMNHKQSGLFDYILNVPVSSLREAYKNDSA</sequence>
<feature type="active site" evidence="4">
    <location>
        <position position="305"/>
    </location>
</feature>
<proteinExistence type="inferred from homology"/>
<evidence type="ECO:0000256" key="4">
    <source>
        <dbReference type="PIRSR" id="PIRSR607724-1"/>
    </source>
</evidence>
<gene>
    <name evidence="9" type="ORF">BYL167_LOCUS12334</name>
    <name evidence="8" type="ORF">CJN711_LOCUS33489</name>
</gene>
<dbReference type="GO" id="GO:0005737">
    <property type="term" value="C:cytoplasm"/>
    <property type="evidence" value="ECO:0007669"/>
    <property type="project" value="TreeGrafter"/>
</dbReference>
<protein>
    <recommendedName>
        <fullName evidence="2">poly(ADP-ribose) glycohydrolase</fullName>
        <ecNumber evidence="2">3.2.1.143</ecNumber>
    </recommendedName>
</protein>
<dbReference type="InterPro" id="IPR046372">
    <property type="entry name" value="PARG_cat_C"/>
</dbReference>
<dbReference type="EC" id="3.2.1.143" evidence="2"/>
<dbReference type="Pfam" id="PF05028">
    <property type="entry name" value="PARG_cat_C"/>
    <property type="match status" value="1"/>
</dbReference>
<evidence type="ECO:0000256" key="2">
    <source>
        <dbReference type="ARBA" id="ARBA00012255"/>
    </source>
</evidence>
<evidence type="ECO:0000313" key="9">
    <source>
        <dbReference type="EMBL" id="CAF3975763.1"/>
    </source>
</evidence>
<dbReference type="AlphaFoldDB" id="A0A815ZM55"/>
<evidence type="ECO:0000259" key="6">
    <source>
        <dbReference type="Pfam" id="PF05028"/>
    </source>
</evidence>
<dbReference type="GO" id="GO:0009225">
    <property type="term" value="P:nucleotide-sugar metabolic process"/>
    <property type="evidence" value="ECO:0007669"/>
    <property type="project" value="TreeGrafter"/>
</dbReference>
<dbReference type="InterPro" id="IPR007724">
    <property type="entry name" value="Poly_GlycHdrlase"/>
</dbReference>
<dbReference type="Pfam" id="PF20811">
    <property type="entry name" value="PARG_cat_N"/>
    <property type="match status" value="1"/>
</dbReference>
<evidence type="ECO:0000256" key="1">
    <source>
        <dbReference type="ARBA" id="ARBA00009545"/>
    </source>
</evidence>
<dbReference type="GO" id="GO:0005975">
    <property type="term" value="P:carbohydrate metabolic process"/>
    <property type="evidence" value="ECO:0007669"/>
    <property type="project" value="InterPro"/>
</dbReference>
<keyword evidence="3" id="KW-0378">Hydrolase</keyword>
<dbReference type="InterPro" id="IPR048362">
    <property type="entry name" value="PARG_helical"/>
</dbReference>
<dbReference type="Proteomes" id="UP000663855">
    <property type="component" value="Unassembled WGS sequence"/>
</dbReference>
<dbReference type="Proteomes" id="UP000681967">
    <property type="component" value="Unassembled WGS sequence"/>
</dbReference>
<feature type="binding site" evidence="5">
    <location>
        <position position="322"/>
    </location>
    <ligand>
        <name>substrate</name>
    </ligand>
</feature>
<feature type="active site" evidence="4">
    <location>
        <position position="324"/>
    </location>
</feature>
<dbReference type="GO" id="GO:0004649">
    <property type="term" value="F:poly(ADP-ribose) glycohydrolase activity"/>
    <property type="evidence" value="ECO:0007669"/>
    <property type="project" value="UniProtKB-EC"/>
</dbReference>
<feature type="domain" description="PARG helical" evidence="7">
    <location>
        <begin position="148"/>
        <end position="266"/>
    </location>
</feature>
<evidence type="ECO:0000259" key="7">
    <source>
        <dbReference type="Pfam" id="PF20811"/>
    </source>
</evidence>
<dbReference type="GO" id="GO:1990966">
    <property type="term" value="P:ATP generation from poly-ADP-D-ribose"/>
    <property type="evidence" value="ECO:0007669"/>
    <property type="project" value="TreeGrafter"/>
</dbReference>
<feature type="binding site" evidence="5">
    <location>
        <position position="308"/>
    </location>
    <ligand>
        <name>substrate</name>
    </ligand>
</feature>
<evidence type="ECO:0000313" key="8">
    <source>
        <dbReference type="EMBL" id="CAF1585963.1"/>
    </source>
</evidence>
<dbReference type="PANTHER" id="PTHR12837:SF15">
    <property type="entry name" value="POLY(ADP-RIBOSE) GLYCOHYDROLASE"/>
    <property type="match status" value="1"/>
</dbReference>
<evidence type="ECO:0000256" key="3">
    <source>
        <dbReference type="ARBA" id="ARBA00022801"/>
    </source>
</evidence>
<dbReference type="EMBL" id="CAJNOV010016185">
    <property type="protein sequence ID" value="CAF1585963.1"/>
    <property type="molecule type" value="Genomic_DNA"/>
</dbReference>
<dbReference type="GO" id="GO:0005634">
    <property type="term" value="C:nucleus"/>
    <property type="evidence" value="ECO:0007669"/>
    <property type="project" value="TreeGrafter"/>
</dbReference>
<dbReference type="PANTHER" id="PTHR12837">
    <property type="entry name" value="POLY ADP-RIBOSE GLYCOHYDROLASE"/>
    <property type="match status" value="1"/>
</dbReference>
<accession>A0A815ZM55</accession>
<feature type="active site" evidence="4">
    <location>
        <position position="323"/>
    </location>
</feature>
<comment type="caution">
    <text evidence="8">The sequence shown here is derived from an EMBL/GenBank/DDBJ whole genome shotgun (WGS) entry which is preliminary data.</text>
</comment>
<comment type="similarity">
    <text evidence="1">Belongs to the poly(ADP-ribose) glycohydrolase family.</text>
</comment>
<feature type="domain" description="PARG catalytic Macro" evidence="6">
    <location>
        <begin position="274"/>
        <end position="475"/>
    </location>
</feature>
<name>A0A815ZM55_9BILA</name>
<feature type="binding site" evidence="5">
    <location>
        <position position="363"/>
    </location>
    <ligand>
        <name>substrate</name>
    </ligand>
</feature>
<evidence type="ECO:0000313" key="10">
    <source>
        <dbReference type="Proteomes" id="UP000663855"/>
    </source>
</evidence>
<dbReference type="EMBL" id="CAJOBH010004043">
    <property type="protein sequence ID" value="CAF3975763.1"/>
    <property type="molecule type" value="Genomic_DNA"/>
</dbReference>
<dbReference type="GO" id="GO:0006282">
    <property type="term" value="P:regulation of DNA repair"/>
    <property type="evidence" value="ECO:0007669"/>
    <property type="project" value="InterPro"/>
</dbReference>
<reference evidence="8" key="1">
    <citation type="submission" date="2021-02" db="EMBL/GenBank/DDBJ databases">
        <authorList>
            <person name="Nowell W R."/>
        </authorList>
    </citation>
    <scope>NUCLEOTIDE SEQUENCE</scope>
</reference>